<organism evidence="1 2">
    <name type="scientific">Linum trigynum</name>
    <dbReference type="NCBI Taxonomy" id="586398"/>
    <lineage>
        <taxon>Eukaryota</taxon>
        <taxon>Viridiplantae</taxon>
        <taxon>Streptophyta</taxon>
        <taxon>Embryophyta</taxon>
        <taxon>Tracheophyta</taxon>
        <taxon>Spermatophyta</taxon>
        <taxon>Magnoliopsida</taxon>
        <taxon>eudicotyledons</taxon>
        <taxon>Gunneridae</taxon>
        <taxon>Pentapetalae</taxon>
        <taxon>rosids</taxon>
        <taxon>fabids</taxon>
        <taxon>Malpighiales</taxon>
        <taxon>Linaceae</taxon>
        <taxon>Linum</taxon>
    </lineage>
</organism>
<dbReference type="AlphaFoldDB" id="A0AAV2E7N6"/>
<proteinExistence type="predicted"/>
<reference evidence="1 2" key="1">
    <citation type="submission" date="2024-04" db="EMBL/GenBank/DDBJ databases">
        <authorList>
            <person name="Fracassetti M."/>
        </authorList>
    </citation>
    <scope>NUCLEOTIDE SEQUENCE [LARGE SCALE GENOMIC DNA]</scope>
</reference>
<name>A0AAV2E7N6_9ROSI</name>
<dbReference type="EMBL" id="OZ034817">
    <property type="protein sequence ID" value="CAL1381842.1"/>
    <property type="molecule type" value="Genomic_DNA"/>
</dbReference>
<keyword evidence="2" id="KW-1185">Reference proteome</keyword>
<evidence type="ECO:0000313" key="2">
    <source>
        <dbReference type="Proteomes" id="UP001497516"/>
    </source>
</evidence>
<protein>
    <submittedName>
        <fullName evidence="1">Uncharacterized protein</fullName>
    </submittedName>
</protein>
<gene>
    <name evidence="1" type="ORF">LTRI10_LOCUS23196</name>
</gene>
<sequence length="91" mass="9878">MPTALRLAFRLHTQLGNGLRYVSPSSTMSDQLLRYVSPSSSDPVSSINCCITYRHPAVILLSTASSSGPTPRGSSYVQIYITNIVQRVPPP</sequence>
<evidence type="ECO:0000313" key="1">
    <source>
        <dbReference type="EMBL" id="CAL1381842.1"/>
    </source>
</evidence>
<accession>A0AAV2E7N6</accession>
<dbReference type="Proteomes" id="UP001497516">
    <property type="component" value="Chromosome 4"/>
</dbReference>